<evidence type="ECO:0000256" key="4">
    <source>
        <dbReference type="ARBA" id="ARBA00023159"/>
    </source>
</evidence>
<evidence type="ECO:0000256" key="1">
    <source>
        <dbReference type="ARBA" id="ARBA00009437"/>
    </source>
</evidence>
<evidence type="ECO:0000313" key="8">
    <source>
        <dbReference type="Proteomes" id="UP000515512"/>
    </source>
</evidence>
<dbReference type="SUPFAM" id="SSF46785">
    <property type="entry name" value="Winged helix' DNA-binding domain"/>
    <property type="match status" value="1"/>
</dbReference>
<name>A0A7D6VFJ1_9NOCA</name>
<dbReference type="GO" id="GO:0003700">
    <property type="term" value="F:DNA-binding transcription factor activity"/>
    <property type="evidence" value="ECO:0007669"/>
    <property type="project" value="InterPro"/>
</dbReference>
<gene>
    <name evidence="7" type="ORF">H0264_10780</name>
</gene>
<evidence type="ECO:0000313" key="7">
    <source>
        <dbReference type="EMBL" id="QLY34274.1"/>
    </source>
</evidence>
<protein>
    <submittedName>
        <fullName evidence="7">LysR family transcriptional regulator</fullName>
    </submittedName>
</protein>
<keyword evidence="5" id="KW-0804">Transcription</keyword>
<keyword evidence="2" id="KW-0805">Transcription regulation</keyword>
<dbReference type="PROSITE" id="PS50931">
    <property type="entry name" value="HTH_LYSR"/>
    <property type="match status" value="1"/>
</dbReference>
<accession>A0A7D6VFJ1</accession>
<reference evidence="7 8" key="1">
    <citation type="submission" date="2020-07" db="EMBL/GenBank/DDBJ databases">
        <authorList>
            <person name="Zhuang K."/>
            <person name="Ran Y."/>
        </authorList>
    </citation>
    <scope>NUCLEOTIDE SEQUENCE [LARGE SCALE GENOMIC DNA]</scope>
    <source>
        <strain evidence="7 8">WCH-YHL-001</strain>
    </source>
</reference>
<evidence type="ECO:0000256" key="5">
    <source>
        <dbReference type="ARBA" id="ARBA00023163"/>
    </source>
</evidence>
<dbReference type="InterPro" id="IPR036390">
    <property type="entry name" value="WH_DNA-bd_sf"/>
</dbReference>
<evidence type="ECO:0000256" key="3">
    <source>
        <dbReference type="ARBA" id="ARBA00023125"/>
    </source>
</evidence>
<dbReference type="GO" id="GO:0032993">
    <property type="term" value="C:protein-DNA complex"/>
    <property type="evidence" value="ECO:0007669"/>
    <property type="project" value="TreeGrafter"/>
</dbReference>
<dbReference type="GO" id="GO:0003677">
    <property type="term" value="F:DNA binding"/>
    <property type="evidence" value="ECO:0007669"/>
    <property type="project" value="UniProtKB-KW"/>
</dbReference>
<dbReference type="KEGG" id="nhu:H0264_10780"/>
<dbReference type="Pfam" id="PF00126">
    <property type="entry name" value="HTH_1"/>
    <property type="match status" value="1"/>
</dbReference>
<dbReference type="AlphaFoldDB" id="A0A7D6VFJ1"/>
<dbReference type="EMBL" id="CP059399">
    <property type="protein sequence ID" value="QLY34274.1"/>
    <property type="molecule type" value="Genomic_DNA"/>
</dbReference>
<dbReference type="PRINTS" id="PR00039">
    <property type="entry name" value="HTHLYSR"/>
</dbReference>
<keyword evidence="4" id="KW-0010">Activator</keyword>
<dbReference type="InterPro" id="IPR036388">
    <property type="entry name" value="WH-like_DNA-bd_sf"/>
</dbReference>
<keyword evidence="3" id="KW-0238">DNA-binding</keyword>
<organism evidence="7 8">
    <name type="scientific">Nocardia huaxiensis</name>
    <dbReference type="NCBI Taxonomy" id="2755382"/>
    <lineage>
        <taxon>Bacteria</taxon>
        <taxon>Bacillati</taxon>
        <taxon>Actinomycetota</taxon>
        <taxon>Actinomycetes</taxon>
        <taxon>Mycobacteriales</taxon>
        <taxon>Nocardiaceae</taxon>
        <taxon>Nocardia</taxon>
    </lineage>
</organism>
<dbReference type="Proteomes" id="UP000515512">
    <property type="component" value="Chromosome"/>
</dbReference>
<dbReference type="PANTHER" id="PTHR30346:SF0">
    <property type="entry name" value="HCA OPERON TRANSCRIPTIONAL ACTIVATOR HCAR"/>
    <property type="match status" value="1"/>
</dbReference>
<comment type="similarity">
    <text evidence="1">Belongs to the LysR transcriptional regulatory family.</text>
</comment>
<dbReference type="PANTHER" id="PTHR30346">
    <property type="entry name" value="TRANSCRIPTIONAL DUAL REGULATOR HCAR-RELATED"/>
    <property type="match status" value="1"/>
</dbReference>
<dbReference type="FunFam" id="1.10.10.10:FF:000001">
    <property type="entry name" value="LysR family transcriptional regulator"/>
    <property type="match status" value="1"/>
</dbReference>
<evidence type="ECO:0000259" key="6">
    <source>
        <dbReference type="PROSITE" id="PS50931"/>
    </source>
</evidence>
<feature type="domain" description="HTH lysR-type" evidence="6">
    <location>
        <begin position="1"/>
        <end position="60"/>
    </location>
</feature>
<proteinExistence type="inferred from homology"/>
<dbReference type="InterPro" id="IPR000847">
    <property type="entry name" value="LysR_HTH_N"/>
</dbReference>
<sequence length="102" mass="11501">MLDHLHEIEAFLTLAEELHFRRTSERLCLAQGRVSQTIRKLERRIGVPLFERSSRQAALTPTGRQLHADLAPAYQAVQQAIECPGRASPTSRSTTRHPSNTD</sequence>
<keyword evidence="8" id="KW-1185">Reference proteome</keyword>
<evidence type="ECO:0000256" key="2">
    <source>
        <dbReference type="ARBA" id="ARBA00023015"/>
    </source>
</evidence>
<dbReference type="Gene3D" id="1.10.10.10">
    <property type="entry name" value="Winged helix-like DNA-binding domain superfamily/Winged helix DNA-binding domain"/>
    <property type="match status" value="1"/>
</dbReference>